<dbReference type="GO" id="GO:0006260">
    <property type="term" value="P:DNA replication"/>
    <property type="evidence" value="ECO:0007669"/>
    <property type="project" value="InterPro"/>
</dbReference>
<evidence type="ECO:0000256" key="4">
    <source>
        <dbReference type="SAM" id="MobiDB-lite"/>
    </source>
</evidence>
<evidence type="ECO:0000256" key="2">
    <source>
        <dbReference type="ARBA" id="ARBA00009761"/>
    </source>
</evidence>
<feature type="region of interest" description="Disordered" evidence="4">
    <location>
        <begin position="112"/>
        <end position="184"/>
    </location>
</feature>
<dbReference type="CDD" id="cd04479">
    <property type="entry name" value="RPA3"/>
    <property type="match status" value="1"/>
</dbReference>
<comment type="similarity">
    <text evidence="2">Belongs to the replication factor A protein 3 family.</text>
</comment>
<keyword evidence="3" id="KW-0539">Nucleus</keyword>
<feature type="compositionally biased region" description="Polar residues" evidence="4">
    <location>
        <begin position="150"/>
        <end position="184"/>
    </location>
</feature>
<feature type="compositionally biased region" description="Low complexity" evidence="4">
    <location>
        <begin position="137"/>
        <end position="149"/>
    </location>
</feature>
<dbReference type="Pfam" id="PF08661">
    <property type="entry name" value="Rep_fac-A_3"/>
    <property type="match status" value="1"/>
</dbReference>
<protein>
    <recommendedName>
        <fullName evidence="7">Replication factor A protein 3</fullName>
    </recommendedName>
</protein>
<evidence type="ECO:0008006" key="7">
    <source>
        <dbReference type="Google" id="ProtNLM"/>
    </source>
</evidence>
<dbReference type="InterPro" id="IPR013970">
    <property type="entry name" value="Rfa2"/>
</dbReference>
<evidence type="ECO:0000256" key="1">
    <source>
        <dbReference type="ARBA" id="ARBA00004123"/>
    </source>
</evidence>
<dbReference type="Gene3D" id="2.40.50.140">
    <property type="entry name" value="Nucleic acid-binding proteins"/>
    <property type="match status" value="1"/>
</dbReference>
<evidence type="ECO:0000256" key="3">
    <source>
        <dbReference type="ARBA" id="ARBA00023242"/>
    </source>
</evidence>
<comment type="subcellular location">
    <subcellularLocation>
        <location evidence="1">Nucleus</location>
    </subcellularLocation>
</comment>
<dbReference type="GO" id="GO:0006281">
    <property type="term" value="P:DNA repair"/>
    <property type="evidence" value="ECO:0007669"/>
    <property type="project" value="InterPro"/>
</dbReference>
<feature type="compositionally biased region" description="Polar residues" evidence="4">
    <location>
        <begin position="313"/>
        <end position="326"/>
    </location>
</feature>
<dbReference type="SUPFAM" id="SSF50249">
    <property type="entry name" value="Nucleic acid-binding proteins"/>
    <property type="match status" value="1"/>
</dbReference>
<dbReference type="Proteomes" id="UP000245910">
    <property type="component" value="Chromosome IIII"/>
</dbReference>
<dbReference type="GO" id="GO:0006310">
    <property type="term" value="P:DNA recombination"/>
    <property type="evidence" value="ECO:0007669"/>
    <property type="project" value="InterPro"/>
</dbReference>
<organism evidence="5 6">
    <name type="scientific">Fusarium venenatum</name>
    <dbReference type="NCBI Taxonomy" id="56646"/>
    <lineage>
        <taxon>Eukaryota</taxon>
        <taxon>Fungi</taxon>
        <taxon>Dikarya</taxon>
        <taxon>Ascomycota</taxon>
        <taxon>Pezizomycotina</taxon>
        <taxon>Sordariomycetes</taxon>
        <taxon>Hypocreomycetidae</taxon>
        <taxon>Hypocreales</taxon>
        <taxon>Nectriaceae</taxon>
        <taxon>Fusarium</taxon>
    </lineage>
</organism>
<feature type="region of interest" description="Disordered" evidence="4">
    <location>
        <begin position="232"/>
        <end position="340"/>
    </location>
</feature>
<accession>A0A2L2TL36</accession>
<dbReference type="AlphaFoldDB" id="A0A2L2TL36"/>
<evidence type="ECO:0000313" key="5">
    <source>
        <dbReference type="EMBL" id="CEI42013.1"/>
    </source>
</evidence>
<reference evidence="6" key="1">
    <citation type="submission" date="2014-10" db="EMBL/GenBank/DDBJ databases">
        <authorList>
            <person name="King R."/>
        </authorList>
    </citation>
    <scope>NUCLEOTIDE SEQUENCE [LARGE SCALE GENOMIC DNA]</scope>
    <source>
        <strain evidence="6">A3/5</strain>
    </source>
</reference>
<evidence type="ECO:0000313" key="6">
    <source>
        <dbReference type="Proteomes" id="UP000245910"/>
    </source>
</evidence>
<sequence>MAEQLSTPRITAAYLDNFVGRVVMLVGEVTQLRGDQATLESDGTVTVLLNRRLQDAHLSNGNTVQVIGKVNPDLSIKVLTSRDLGNTVDHGPFQSSQPYAPRVAMIWTSPKRSDAYRSATHQRQAYFDEKNRKSNVTTPKSDSTDTTTSRPLHNNTHTAAQRLQSRTRSNYGQSRPSISMSFTTYSSDIRGREIESRSISPPYPSHISQTLLLTPSIGSLLPSPPEEITICRSYSPETTGPSFIETPSGTYSSSQQTYDQDSQLSHIPSAQPYGYTPLGYSPPPMSSPSLLPSPPMTQSTEEGFRSYQPPMSPTFSASSRRYSSLTGRRLPDDSAISDSRLDDLPESELFDSVLEGIGRIHVSMGRDDAGRWRIQRATDERP</sequence>
<name>A0A2L2TL36_9HYPO</name>
<keyword evidence="6" id="KW-1185">Reference proteome</keyword>
<dbReference type="EMBL" id="LN649232">
    <property type="protein sequence ID" value="CEI42013.1"/>
    <property type="molecule type" value="Genomic_DNA"/>
</dbReference>
<feature type="compositionally biased region" description="Pro residues" evidence="4">
    <location>
        <begin position="280"/>
        <end position="295"/>
    </location>
</feature>
<feature type="compositionally biased region" description="Polar residues" evidence="4">
    <location>
        <begin position="235"/>
        <end position="249"/>
    </location>
</feature>
<proteinExistence type="inferred from homology"/>
<dbReference type="GO" id="GO:0031981">
    <property type="term" value="C:nuclear lumen"/>
    <property type="evidence" value="ECO:0007669"/>
    <property type="project" value="UniProtKB-ARBA"/>
</dbReference>
<feature type="compositionally biased region" description="Low complexity" evidence="4">
    <location>
        <begin position="250"/>
        <end position="263"/>
    </location>
</feature>
<dbReference type="InterPro" id="IPR012340">
    <property type="entry name" value="NA-bd_OB-fold"/>
</dbReference>
<dbReference type="GO" id="GO:0003677">
    <property type="term" value="F:DNA binding"/>
    <property type="evidence" value="ECO:0007669"/>
    <property type="project" value="InterPro"/>
</dbReference>
<dbReference type="STRING" id="56646.A0A2L2TL36"/>